<name>A0A917H1K4_9BACI</name>
<dbReference type="InterPro" id="IPR043733">
    <property type="entry name" value="DUF5677"/>
</dbReference>
<reference evidence="1" key="1">
    <citation type="journal article" date="2014" name="Int. J. Syst. Evol. Microbiol.">
        <title>Complete genome sequence of Corynebacterium casei LMG S-19264T (=DSM 44701T), isolated from a smear-ripened cheese.</title>
        <authorList>
            <consortium name="US DOE Joint Genome Institute (JGI-PGF)"/>
            <person name="Walter F."/>
            <person name="Albersmeier A."/>
            <person name="Kalinowski J."/>
            <person name="Ruckert C."/>
        </authorList>
    </citation>
    <scope>NUCLEOTIDE SEQUENCE</scope>
    <source>
        <strain evidence="1">CGMCC 1.12754</strain>
    </source>
</reference>
<evidence type="ECO:0000313" key="2">
    <source>
        <dbReference type="Proteomes" id="UP000622860"/>
    </source>
</evidence>
<keyword evidence="2" id="KW-1185">Reference proteome</keyword>
<comment type="caution">
    <text evidence="1">The sequence shown here is derived from an EMBL/GenBank/DDBJ whole genome shotgun (WGS) entry which is preliminary data.</text>
</comment>
<proteinExistence type="predicted"/>
<accession>A0A917H1K4</accession>
<sequence>MKKIEESLDKLGLVIQKHEEVFDIIIEDQKSKHKIIPDETFITLMMFRKIAERLDAIFVLLENKSENAARSISRNLIENFLYFIYVIDSRDRYKTRALSYYFSNLKDQINLSYLLLSKGQKGRKIRDYLNTENGDNEILINKAKRAKEHYQNCINSDKYINIKVEWNRFNKNGIKYPNWYSLSNGPKNLRELAGRCGYEVEYELLYGIYSRQVHSANVMDQFENVNGLAGIRNLRMYVNPTLELIFPLRLGIESLKRFIEFFEMDDEINIEQWEKNYI</sequence>
<dbReference type="Pfam" id="PF18928">
    <property type="entry name" value="DUF5677"/>
    <property type="match status" value="1"/>
</dbReference>
<protein>
    <submittedName>
        <fullName evidence="1">Uncharacterized protein</fullName>
    </submittedName>
</protein>
<dbReference type="Proteomes" id="UP000622860">
    <property type="component" value="Unassembled WGS sequence"/>
</dbReference>
<evidence type="ECO:0000313" key="1">
    <source>
        <dbReference type="EMBL" id="GGG64626.1"/>
    </source>
</evidence>
<reference evidence="1" key="2">
    <citation type="submission" date="2020-09" db="EMBL/GenBank/DDBJ databases">
        <authorList>
            <person name="Sun Q."/>
            <person name="Zhou Y."/>
        </authorList>
    </citation>
    <scope>NUCLEOTIDE SEQUENCE</scope>
    <source>
        <strain evidence="1">CGMCC 1.12754</strain>
    </source>
</reference>
<gene>
    <name evidence="1" type="ORF">GCM10011398_05300</name>
</gene>
<organism evidence="1 2">
    <name type="scientific">Virgibacillus oceani</name>
    <dbReference type="NCBI Taxonomy" id="1479511"/>
    <lineage>
        <taxon>Bacteria</taxon>
        <taxon>Bacillati</taxon>
        <taxon>Bacillota</taxon>
        <taxon>Bacilli</taxon>
        <taxon>Bacillales</taxon>
        <taxon>Bacillaceae</taxon>
        <taxon>Virgibacillus</taxon>
    </lineage>
</organism>
<dbReference type="RefSeq" id="WP_188453779.1">
    <property type="nucleotide sequence ID" value="NZ_BMFR01000001.1"/>
</dbReference>
<dbReference type="AlphaFoldDB" id="A0A917H1K4"/>
<dbReference type="EMBL" id="BMFR01000001">
    <property type="protein sequence ID" value="GGG64626.1"/>
    <property type="molecule type" value="Genomic_DNA"/>
</dbReference>